<dbReference type="InterPro" id="IPR025391">
    <property type="entry name" value="DUF4123"/>
</dbReference>
<proteinExistence type="predicted"/>
<dbReference type="EMBL" id="QICH01000001">
    <property type="protein sequence ID" value="PXF64197.1"/>
    <property type="molecule type" value="Genomic_DNA"/>
</dbReference>
<keyword evidence="3" id="KW-1185">Reference proteome</keyword>
<organism evidence="2 3">
    <name type="scientific">Kangiella spongicola</name>
    <dbReference type="NCBI Taxonomy" id="796379"/>
    <lineage>
        <taxon>Bacteria</taxon>
        <taxon>Pseudomonadati</taxon>
        <taxon>Pseudomonadota</taxon>
        <taxon>Gammaproteobacteria</taxon>
        <taxon>Kangiellales</taxon>
        <taxon>Kangiellaceae</taxon>
        <taxon>Kangiella</taxon>
    </lineage>
</organism>
<gene>
    <name evidence="2" type="ORF">DL796_03410</name>
</gene>
<name>A0A318DB71_9GAMM</name>
<dbReference type="Pfam" id="PF13503">
    <property type="entry name" value="DUF4123"/>
    <property type="match status" value="1"/>
</dbReference>
<dbReference type="Proteomes" id="UP000247689">
    <property type="component" value="Unassembled WGS sequence"/>
</dbReference>
<accession>A0A318DB71</accession>
<evidence type="ECO:0000313" key="3">
    <source>
        <dbReference type="Proteomes" id="UP000247689"/>
    </source>
</evidence>
<dbReference type="AlphaFoldDB" id="A0A318DB71"/>
<evidence type="ECO:0000259" key="1">
    <source>
        <dbReference type="Pfam" id="PF13503"/>
    </source>
</evidence>
<evidence type="ECO:0000313" key="2">
    <source>
        <dbReference type="EMBL" id="PXF64197.1"/>
    </source>
</evidence>
<sequence length="428" mass="49923">MAQLDPEGIIKNYTIQVACNASDEVDLHRQIRAYLQNNNFTLKSIEYTRLIQEHLDRMDYYDQVSINLSAEAARHGYALGQLEPIKEQSSSINAEGPSYLNIQSQPMEFSINPEKPSWQQPWIDPNLKQTLFKSDTKTYLLLDATSRGIISKTFDLDDYNDIDKCSLYSGQLAEDLKQQAPYLLDVTLSEEQLMDDSSVPKFHRDFFSKYWGKNTGIFIHSSEPLDKLNFHLKKFTKVQDETGKWFFFRFFDPRIMAHYLESIQRWPQRIAKWYGAQKDSQLIQSFICEHMAGNEYKVFQLKPNHNLNHSGNISLTSVEFEFFKDYQWQQNKKLVEIELRQDFPNETANFTNDDINDWLESAAKKGYTTPRSLYDYAYSTLMATTYGFDLSEVEQFLSEQTTSHLEKSKLLYQSTKDAVERYASGSNT</sequence>
<feature type="domain" description="DUF4123" evidence="1">
    <location>
        <begin position="139"/>
        <end position="264"/>
    </location>
</feature>
<reference evidence="2 3" key="1">
    <citation type="submission" date="2018-05" db="EMBL/GenBank/DDBJ databases">
        <title>Kangiella spongicola genome sequence.</title>
        <authorList>
            <person name="Maclea K.S."/>
            <person name="Goen A.E."/>
            <person name="Kelley C."/>
            <person name="Underriner A."/>
            <person name="Silverwood T."/>
            <person name="Trachtenberg A.M."/>
        </authorList>
    </citation>
    <scope>NUCLEOTIDE SEQUENCE [LARGE SCALE GENOMIC DNA]</scope>
    <source>
        <strain evidence="2 3">ATCC BAA-2076</strain>
    </source>
</reference>
<protein>
    <recommendedName>
        <fullName evidence="1">DUF4123 domain-containing protein</fullName>
    </recommendedName>
</protein>
<comment type="caution">
    <text evidence="2">The sequence shown here is derived from an EMBL/GenBank/DDBJ whole genome shotgun (WGS) entry which is preliminary data.</text>
</comment>